<evidence type="ECO:0008006" key="3">
    <source>
        <dbReference type="Google" id="ProtNLM"/>
    </source>
</evidence>
<name>A0AAC9FTJ0_9RALS</name>
<dbReference type="Pfam" id="PF08843">
    <property type="entry name" value="AbiEii"/>
    <property type="match status" value="1"/>
</dbReference>
<dbReference type="Proteomes" id="UP000077927">
    <property type="component" value="Chromosome 2"/>
</dbReference>
<dbReference type="KEGG" id="rin:ACS15_5276"/>
<reference evidence="1 2" key="1">
    <citation type="submission" date="2015-09" db="EMBL/GenBank/DDBJ databases">
        <authorList>
            <person name="Xu Y."/>
            <person name="Nagy A."/>
            <person name="Liu N.T."/>
            <person name="Nou X."/>
        </authorList>
    </citation>
    <scope>NUCLEOTIDE SEQUENCE [LARGE SCALE GENOMIC DNA]</scope>
    <source>
        <strain evidence="1 2">FC1138</strain>
    </source>
</reference>
<gene>
    <name evidence="1" type="ORF">ACS15_5276</name>
</gene>
<dbReference type="InterPro" id="IPR014513">
    <property type="entry name" value="UCP021525"/>
</dbReference>
<evidence type="ECO:0000313" key="2">
    <source>
        <dbReference type="Proteomes" id="UP000077927"/>
    </source>
</evidence>
<dbReference type="PIRSF" id="PIRSF021525">
    <property type="entry name" value="UCP021525"/>
    <property type="match status" value="1"/>
</dbReference>
<organism evidence="1 2">
    <name type="scientific">Ralstonia insidiosa</name>
    <dbReference type="NCBI Taxonomy" id="190721"/>
    <lineage>
        <taxon>Bacteria</taxon>
        <taxon>Pseudomonadati</taxon>
        <taxon>Pseudomonadota</taxon>
        <taxon>Betaproteobacteria</taxon>
        <taxon>Burkholderiales</taxon>
        <taxon>Burkholderiaceae</taxon>
        <taxon>Ralstonia</taxon>
    </lineage>
</organism>
<dbReference type="AlphaFoldDB" id="A0AAC9FTJ0"/>
<proteinExistence type="predicted"/>
<accession>A0AAC9FTJ0</accession>
<protein>
    <recommendedName>
        <fullName evidence="3">Nucleotidyltransferase</fullName>
    </recommendedName>
</protein>
<evidence type="ECO:0000313" key="1">
    <source>
        <dbReference type="EMBL" id="ANH76282.1"/>
    </source>
</evidence>
<dbReference type="EMBL" id="CP012606">
    <property type="protein sequence ID" value="ANH76282.1"/>
    <property type="molecule type" value="Genomic_DNA"/>
</dbReference>
<dbReference type="InterPro" id="IPR014942">
    <property type="entry name" value="AbiEii"/>
</dbReference>
<sequence>MYSIRSDRPLDRSTQDILSAIHDVAAPLALPIFVVGATARDILLTHVFGIETGRATLDVDFAVAVEHWPQFENIKQHLLANDHFDSAASITHRLLYRTSDNTIARPIDLIPFGGIEQPPATIKWPPDMAVMMNVAGYADAWRAAVEVEFVPGRSIRVASLAGLAVLKLIAWKDRGLENPKDAEDLQFLLQNYASAGNVDRLYDAESALLESANYDQDLAGMALLGRDAATLASPQACEQCIALLDDPAMRDRLALHMARTRAGATDALDTAYTRLTWFRRGFELHATSSPSV</sequence>